<dbReference type="InterPro" id="IPR029058">
    <property type="entry name" value="AB_hydrolase_fold"/>
</dbReference>
<evidence type="ECO:0000256" key="1">
    <source>
        <dbReference type="SAM" id="MobiDB-lite"/>
    </source>
</evidence>
<dbReference type="EMBL" id="RKQG01000005">
    <property type="protein sequence ID" value="RPE26936.1"/>
    <property type="molecule type" value="Genomic_DNA"/>
</dbReference>
<keyword evidence="4" id="KW-1185">Reference proteome</keyword>
<feature type="domain" description="AB hydrolase-1" evidence="2">
    <location>
        <begin position="45"/>
        <end position="147"/>
    </location>
</feature>
<dbReference type="Pfam" id="PF00561">
    <property type="entry name" value="Abhydrolase_1"/>
    <property type="match status" value="1"/>
</dbReference>
<proteinExistence type="predicted"/>
<reference evidence="3 4" key="1">
    <citation type="submission" date="2018-11" db="EMBL/GenBank/DDBJ databases">
        <title>Sequencing the genomes of 1000 actinobacteria strains.</title>
        <authorList>
            <person name="Klenk H.-P."/>
        </authorList>
    </citation>
    <scope>NUCLEOTIDE SEQUENCE [LARGE SCALE GENOMIC DNA]</scope>
    <source>
        <strain evidence="3 4">DSM 44781</strain>
    </source>
</reference>
<dbReference type="SUPFAM" id="SSF53474">
    <property type="entry name" value="alpha/beta-Hydrolases"/>
    <property type="match status" value="1"/>
</dbReference>
<dbReference type="Proteomes" id="UP000266906">
    <property type="component" value="Unassembled WGS sequence"/>
</dbReference>
<dbReference type="RefSeq" id="WP_123821723.1">
    <property type="nucleotide sequence ID" value="NZ_JBEYIY010000023.1"/>
</dbReference>
<dbReference type="Gene3D" id="3.40.50.1820">
    <property type="entry name" value="alpha/beta hydrolase"/>
    <property type="match status" value="1"/>
</dbReference>
<dbReference type="GO" id="GO:0003824">
    <property type="term" value="F:catalytic activity"/>
    <property type="evidence" value="ECO:0007669"/>
    <property type="project" value="UniProtKB-ARBA"/>
</dbReference>
<gene>
    <name evidence="3" type="ORF">EDD38_7573</name>
</gene>
<evidence type="ECO:0000313" key="3">
    <source>
        <dbReference type="EMBL" id="RPE26936.1"/>
    </source>
</evidence>
<dbReference type="InterPro" id="IPR000073">
    <property type="entry name" value="AB_hydrolase_1"/>
</dbReference>
<feature type="region of interest" description="Disordered" evidence="1">
    <location>
        <begin position="1"/>
        <end position="25"/>
    </location>
</feature>
<name>A0A3N4R2Y6_9ACTN</name>
<protein>
    <submittedName>
        <fullName evidence="3">Pimeloyl-ACP methyl ester carboxylesterase</fullName>
    </submittedName>
</protein>
<dbReference type="PRINTS" id="PR00111">
    <property type="entry name" value="ABHYDROLASE"/>
</dbReference>
<organism evidence="3 4">
    <name type="scientific">Kitasatospora cineracea</name>
    <dbReference type="NCBI Taxonomy" id="88074"/>
    <lineage>
        <taxon>Bacteria</taxon>
        <taxon>Bacillati</taxon>
        <taxon>Actinomycetota</taxon>
        <taxon>Actinomycetes</taxon>
        <taxon>Kitasatosporales</taxon>
        <taxon>Streptomycetaceae</taxon>
        <taxon>Kitasatospora</taxon>
    </lineage>
</organism>
<accession>A0A3N4R2Y6</accession>
<comment type="caution">
    <text evidence="3">The sequence shown here is derived from an EMBL/GenBank/DDBJ whole genome shotgun (WGS) entry which is preliminary data.</text>
</comment>
<dbReference type="PANTHER" id="PTHR43329">
    <property type="entry name" value="EPOXIDE HYDROLASE"/>
    <property type="match status" value="1"/>
</dbReference>
<evidence type="ECO:0000313" key="4">
    <source>
        <dbReference type="Proteomes" id="UP000266906"/>
    </source>
</evidence>
<evidence type="ECO:0000259" key="2">
    <source>
        <dbReference type="Pfam" id="PF00561"/>
    </source>
</evidence>
<sequence length="299" mass="33453">MTAEHGQAVPTDEELARSLPGGFTSRHAEVNGTRLHYVEGGSGEPLVLLPGYPQTWWAWHKVLPALAERFRVFAVDLRGMGGSDRPEGGYDKKTMAADIAALVGHLGYEDVNIAGHDMGSMVAFSFAANHPKLTRKVAMMDTPHPDESYYGLKLLARPGTGISRWWWSFNQALDLPEVLYAGHMRQVIDWLFGHALADQSLVGDLDRAVYAAAYDTPDRIRAACGWYRAYPQDIEDRKTYGTITAPLLGIGSRHTYEYFQHLLPSLAEDVRVERAADSVHYFPEEEPELIARYLLEFFA</sequence>
<dbReference type="AlphaFoldDB" id="A0A3N4R2Y6"/>